<dbReference type="NCBIfam" id="TIGR01537">
    <property type="entry name" value="portal_HK97"/>
    <property type="match status" value="1"/>
</dbReference>
<name>A0ABQ3MSE7_9PSEU</name>
<evidence type="ECO:0008006" key="3">
    <source>
        <dbReference type="Google" id="ProtNLM"/>
    </source>
</evidence>
<evidence type="ECO:0000313" key="1">
    <source>
        <dbReference type="EMBL" id="GHH57745.1"/>
    </source>
</evidence>
<comment type="caution">
    <text evidence="1">The sequence shown here is derived from an EMBL/GenBank/DDBJ whole genome shotgun (WGS) entry which is preliminary data.</text>
</comment>
<evidence type="ECO:0000313" key="2">
    <source>
        <dbReference type="Proteomes" id="UP000605568"/>
    </source>
</evidence>
<dbReference type="Pfam" id="PF04860">
    <property type="entry name" value="Phage_portal"/>
    <property type="match status" value="1"/>
</dbReference>
<protein>
    <recommendedName>
        <fullName evidence="3">Phage portal protein</fullName>
    </recommendedName>
</protein>
<organism evidence="1 2">
    <name type="scientific">Lentzea cavernae</name>
    <dbReference type="NCBI Taxonomy" id="2020703"/>
    <lineage>
        <taxon>Bacteria</taxon>
        <taxon>Bacillati</taxon>
        <taxon>Actinomycetota</taxon>
        <taxon>Actinomycetes</taxon>
        <taxon>Pseudonocardiales</taxon>
        <taxon>Pseudonocardiaceae</taxon>
        <taxon>Lentzea</taxon>
    </lineage>
</organism>
<gene>
    <name evidence="1" type="ORF">GCM10017774_77890</name>
</gene>
<sequence length="682" mass="74328">MRSLLGPLLNQAPVPLAMRRSNSSAMLGAGGGASGFEAQLRSFTTNGTVNGIVSRTSTAVSQVEWHLYRKSKTGKPEDRQKVTDHAAWDLWNKPNPFMPRQEFVEVVQQHVDLAGESPWVVAYDKRFKTLPLELWPVRPDRMEPDPDPKKFLLGWNYRSPEDGKLISLGLKEVIHLRTPNPLDPFRGCSPITTLLITLGRSRAAAEWNRNFFANSARPGGIIQVEKRLSDDEFDELTMRWNEQHRGVGNAHKVAVLEHGEWKEIGFSIKDLQITELRESDRDEILEAYGFPRPLLGIDQDSNRAAALAAEYIFARWLTVPRLERIRGALNHDLLPLYGDTAADLEFDFDSPVPADGQAENESRDSRVAAAVALIAQGADPEATLKAFDLPALPFSVPVSAPQAPPREQTPTDDATNTQFARIVANLVQNAAAEETPPEPDLSAVDIAWSAALAALLAQWTAVVADWIVELLDQVRGILRSGSTADLATLKVSTATATGLLQDAQLQLGETAARQVVTEAVEQDVDLTAVYPAREDYAPDAALTVDLLARGLETSAAREVQRIAGPEPDVDEVVASVRTHLESLTDAEPKRVLGGALHGAVNAGRAATLGAGPVGAIYATETLDSATCEPCREIDGRWICNTDDLTALFKLYPLAGYIDCDGGIRCRGTFHGVWRAQTGKETS</sequence>
<dbReference type="EMBL" id="BNAR01000018">
    <property type="protein sequence ID" value="GHH57745.1"/>
    <property type="molecule type" value="Genomic_DNA"/>
</dbReference>
<proteinExistence type="predicted"/>
<reference evidence="2" key="1">
    <citation type="journal article" date="2019" name="Int. J. Syst. Evol. Microbiol.">
        <title>The Global Catalogue of Microorganisms (GCM) 10K type strain sequencing project: providing services to taxonomists for standard genome sequencing and annotation.</title>
        <authorList>
            <consortium name="The Broad Institute Genomics Platform"/>
            <consortium name="The Broad Institute Genome Sequencing Center for Infectious Disease"/>
            <person name="Wu L."/>
            <person name="Ma J."/>
        </authorList>
    </citation>
    <scope>NUCLEOTIDE SEQUENCE [LARGE SCALE GENOMIC DNA]</scope>
    <source>
        <strain evidence="2">CGMCC 4.7367</strain>
    </source>
</reference>
<keyword evidence="2" id="KW-1185">Reference proteome</keyword>
<dbReference type="Proteomes" id="UP000605568">
    <property type="component" value="Unassembled WGS sequence"/>
</dbReference>
<dbReference type="InterPro" id="IPR006944">
    <property type="entry name" value="Phage/GTA_portal"/>
</dbReference>
<accession>A0ABQ3MSE7</accession>
<dbReference type="InterPro" id="IPR006427">
    <property type="entry name" value="Portal_HK97"/>
</dbReference>
<dbReference type="RefSeq" id="WP_191304425.1">
    <property type="nucleotide sequence ID" value="NZ_BNAR01000018.1"/>
</dbReference>